<dbReference type="EC" id="2.7.-.-" evidence="4"/>
<dbReference type="InterPro" id="IPR005522">
    <property type="entry name" value="IPK"/>
</dbReference>
<dbReference type="AlphaFoldDB" id="A0A0L6UY43"/>
<dbReference type="GO" id="GO:0000824">
    <property type="term" value="F:inositol-1,4,5,6-tetrakisphosphate 3-kinase activity"/>
    <property type="evidence" value="ECO:0007669"/>
    <property type="project" value="TreeGrafter"/>
</dbReference>
<keyword evidence="3 4" id="KW-0418">Kinase</keyword>
<feature type="compositionally biased region" description="Polar residues" evidence="5">
    <location>
        <begin position="142"/>
        <end position="167"/>
    </location>
</feature>
<dbReference type="Proteomes" id="UP000037035">
    <property type="component" value="Unassembled WGS sequence"/>
</dbReference>
<proteinExistence type="inferred from homology"/>
<dbReference type="Gene3D" id="3.30.470.160">
    <property type="entry name" value="Inositol polyphosphate kinase"/>
    <property type="match status" value="1"/>
</dbReference>
<evidence type="ECO:0000313" key="7">
    <source>
        <dbReference type="Proteomes" id="UP000037035"/>
    </source>
</evidence>
<dbReference type="InterPro" id="IPR038286">
    <property type="entry name" value="IPK_sf"/>
</dbReference>
<dbReference type="OrthoDB" id="338650at2759"/>
<dbReference type="GO" id="GO:0032958">
    <property type="term" value="P:inositol phosphate biosynthetic process"/>
    <property type="evidence" value="ECO:0007669"/>
    <property type="project" value="InterPro"/>
</dbReference>
<keyword evidence="2 4" id="KW-0808">Transferase</keyword>
<evidence type="ECO:0000256" key="1">
    <source>
        <dbReference type="ARBA" id="ARBA00007374"/>
    </source>
</evidence>
<dbReference type="VEuPathDB" id="FungiDB:VP01_3236g2"/>
<dbReference type="EMBL" id="LAVV01008209">
    <property type="protein sequence ID" value="KNZ53448.1"/>
    <property type="molecule type" value="Genomic_DNA"/>
</dbReference>
<dbReference type="STRING" id="27349.A0A0L6UY43"/>
<sequence length="509" mass="56780">MGCAPIAVSRDTSLSRQFSSRGPCDFASYRCLHAGKTLSGDPKAGPCAALRFRRNLYQVRISGRIRTTNFKITHAEVLGKQVIRMRSTTLTNRPKCLRAAEIHLPSYLQHNSVDNCFYTSTSSDPFTSTNDIPKSAPGEPCNSGNGVESSRVQAHSREANSPVSSTLHGRKAGFIQEGEQFTPYSAYQHGSHLVQKNALLPFPKAGGHESGVKLDPEDPTRLIKDTYANEAFFYQNLGPKLDKTLKNSWDGWRPHYYGWKELPGRKNGKQLASIILENIAKATSSKQYDHDSELFWHPNVIDIKLGKILASESEETEKMKRKEGIARSTTSGNFAMRLTGAELWDNVQEKYVKVHKKYGHSVDVSGSNLQEKFNALFPLSIGEGKSIKESLLASSPGGLTPKMMKVVLKSVIPQLDKILKQVSNFKWHSPATSVLIVLEGDAQRLEKVVESNGQICAKLSAVKLIDFPYAEEHDQVDKDLVLGLKNTLKRFQELYKTIDNFQKQQEKII</sequence>
<dbReference type="SUPFAM" id="SSF56104">
    <property type="entry name" value="SAICAR synthase-like"/>
    <property type="match status" value="1"/>
</dbReference>
<dbReference type="GO" id="GO:0005634">
    <property type="term" value="C:nucleus"/>
    <property type="evidence" value="ECO:0007669"/>
    <property type="project" value="TreeGrafter"/>
</dbReference>
<keyword evidence="7" id="KW-1185">Reference proteome</keyword>
<gene>
    <name evidence="6" type="ORF">VP01_3236g2</name>
</gene>
<comment type="caution">
    <text evidence="6">The sequence shown here is derived from an EMBL/GenBank/DDBJ whole genome shotgun (WGS) entry which is preliminary data.</text>
</comment>
<evidence type="ECO:0000256" key="5">
    <source>
        <dbReference type="SAM" id="MobiDB-lite"/>
    </source>
</evidence>
<dbReference type="GO" id="GO:0008440">
    <property type="term" value="F:inositol-1,4,5-trisphosphate 3-kinase activity"/>
    <property type="evidence" value="ECO:0007669"/>
    <property type="project" value="TreeGrafter"/>
</dbReference>
<comment type="similarity">
    <text evidence="1 4">Belongs to the inositol phosphokinase (IPK) family.</text>
</comment>
<dbReference type="PANTHER" id="PTHR12400">
    <property type="entry name" value="INOSITOL POLYPHOSPHATE KINASE"/>
    <property type="match status" value="1"/>
</dbReference>
<evidence type="ECO:0000256" key="3">
    <source>
        <dbReference type="ARBA" id="ARBA00022777"/>
    </source>
</evidence>
<accession>A0A0L6UY43</accession>
<protein>
    <recommendedName>
        <fullName evidence="4">Kinase</fullName>
        <ecNumber evidence="4">2.7.-.-</ecNumber>
    </recommendedName>
</protein>
<dbReference type="GO" id="GO:0046854">
    <property type="term" value="P:phosphatidylinositol phosphate biosynthetic process"/>
    <property type="evidence" value="ECO:0007669"/>
    <property type="project" value="TreeGrafter"/>
</dbReference>
<evidence type="ECO:0000256" key="4">
    <source>
        <dbReference type="RuleBase" id="RU363090"/>
    </source>
</evidence>
<dbReference type="PANTHER" id="PTHR12400:SF108">
    <property type="entry name" value="KINASE"/>
    <property type="match status" value="1"/>
</dbReference>
<dbReference type="GO" id="GO:0005737">
    <property type="term" value="C:cytoplasm"/>
    <property type="evidence" value="ECO:0007669"/>
    <property type="project" value="TreeGrafter"/>
</dbReference>
<organism evidence="6 7">
    <name type="scientific">Puccinia sorghi</name>
    <dbReference type="NCBI Taxonomy" id="27349"/>
    <lineage>
        <taxon>Eukaryota</taxon>
        <taxon>Fungi</taxon>
        <taxon>Dikarya</taxon>
        <taxon>Basidiomycota</taxon>
        <taxon>Pucciniomycotina</taxon>
        <taxon>Pucciniomycetes</taxon>
        <taxon>Pucciniales</taxon>
        <taxon>Pucciniaceae</taxon>
        <taxon>Puccinia</taxon>
    </lineage>
</organism>
<dbReference type="Pfam" id="PF03770">
    <property type="entry name" value="IPK"/>
    <property type="match status" value="1"/>
</dbReference>
<reference evidence="6 7" key="1">
    <citation type="submission" date="2015-08" db="EMBL/GenBank/DDBJ databases">
        <title>Next Generation Sequencing and Analysis of the Genome of Puccinia sorghi L Schw, the Causal Agent of Maize Common Rust.</title>
        <authorList>
            <person name="Rochi L."/>
            <person name="Burguener G."/>
            <person name="Darino M."/>
            <person name="Turjanski A."/>
            <person name="Kreff E."/>
            <person name="Dieguez M.J."/>
            <person name="Sacco F."/>
        </authorList>
    </citation>
    <scope>NUCLEOTIDE SEQUENCE [LARGE SCALE GENOMIC DNA]</scope>
    <source>
        <strain evidence="6 7">RO10H11247</strain>
    </source>
</reference>
<evidence type="ECO:0000256" key="2">
    <source>
        <dbReference type="ARBA" id="ARBA00022679"/>
    </source>
</evidence>
<evidence type="ECO:0000313" key="6">
    <source>
        <dbReference type="EMBL" id="KNZ53448.1"/>
    </source>
</evidence>
<feature type="region of interest" description="Disordered" evidence="5">
    <location>
        <begin position="127"/>
        <end position="167"/>
    </location>
</feature>
<name>A0A0L6UY43_9BASI</name>